<sequence>MSQMTSDDSQQVGGPLQRCRCDYPQPPDADLITVSAAVDSAAEAEAQRKRQQRLQRKRDAEGEVEKSFWKRCTTAFVTDCAAHVRRGAARLCPKCCDR</sequence>
<evidence type="ECO:0000256" key="1">
    <source>
        <dbReference type="SAM" id="MobiDB-lite"/>
    </source>
</evidence>
<reference evidence="2 3" key="1">
    <citation type="submission" date="2023-01" db="EMBL/GenBank/DDBJ databases">
        <authorList>
            <person name="Whitehead M."/>
        </authorList>
    </citation>
    <scope>NUCLEOTIDE SEQUENCE [LARGE SCALE GENOMIC DNA]</scope>
</reference>
<dbReference type="Proteomes" id="UP001160148">
    <property type="component" value="Unassembled WGS sequence"/>
</dbReference>
<gene>
    <name evidence="2" type="ORF">MEUPH1_LOCUS16138</name>
</gene>
<dbReference type="EMBL" id="CARXXK010000003">
    <property type="protein sequence ID" value="CAI6360892.1"/>
    <property type="molecule type" value="Genomic_DNA"/>
</dbReference>
<accession>A0AAV0WY76</accession>
<keyword evidence="3" id="KW-1185">Reference proteome</keyword>
<protein>
    <submittedName>
        <fullName evidence="2">Uncharacterized protein</fullName>
    </submittedName>
</protein>
<organism evidence="2 3">
    <name type="scientific">Macrosiphum euphorbiae</name>
    <name type="common">potato aphid</name>
    <dbReference type="NCBI Taxonomy" id="13131"/>
    <lineage>
        <taxon>Eukaryota</taxon>
        <taxon>Metazoa</taxon>
        <taxon>Ecdysozoa</taxon>
        <taxon>Arthropoda</taxon>
        <taxon>Hexapoda</taxon>
        <taxon>Insecta</taxon>
        <taxon>Pterygota</taxon>
        <taxon>Neoptera</taxon>
        <taxon>Paraneoptera</taxon>
        <taxon>Hemiptera</taxon>
        <taxon>Sternorrhyncha</taxon>
        <taxon>Aphidomorpha</taxon>
        <taxon>Aphidoidea</taxon>
        <taxon>Aphididae</taxon>
        <taxon>Macrosiphini</taxon>
        <taxon>Macrosiphum</taxon>
    </lineage>
</organism>
<dbReference type="AlphaFoldDB" id="A0AAV0WY76"/>
<feature type="region of interest" description="Disordered" evidence="1">
    <location>
        <begin position="43"/>
        <end position="63"/>
    </location>
</feature>
<proteinExistence type="predicted"/>
<name>A0AAV0WY76_9HEMI</name>
<comment type="caution">
    <text evidence="2">The sequence shown here is derived from an EMBL/GenBank/DDBJ whole genome shotgun (WGS) entry which is preliminary data.</text>
</comment>
<evidence type="ECO:0000313" key="2">
    <source>
        <dbReference type="EMBL" id="CAI6360892.1"/>
    </source>
</evidence>
<evidence type="ECO:0000313" key="3">
    <source>
        <dbReference type="Proteomes" id="UP001160148"/>
    </source>
</evidence>